<dbReference type="RefSeq" id="WP_155862765.1">
    <property type="nucleotide sequence ID" value="NZ_WFIY01000004.1"/>
</dbReference>
<organism evidence="2 3">
    <name type="scientific">Acidianus infernus</name>
    <dbReference type="NCBI Taxonomy" id="12915"/>
    <lineage>
        <taxon>Archaea</taxon>
        <taxon>Thermoproteota</taxon>
        <taxon>Thermoprotei</taxon>
        <taxon>Sulfolobales</taxon>
        <taxon>Sulfolobaceae</taxon>
        <taxon>Acidianus</taxon>
    </lineage>
</organism>
<proteinExistence type="predicted"/>
<accession>A0A6A9QGB4</accession>
<gene>
    <name evidence="2" type="ORF">D1867_03100</name>
</gene>
<dbReference type="Proteomes" id="UP000440125">
    <property type="component" value="Unassembled WGS sequence"/>
</dbReference>
<evidence type="ECO:0000313" key="3">
    <source>
        <dbReference type="Proteomes" id="UP000440125"/>
    </source>
</evidence>
<keyword evidence="1" id="KW-0472">Membrane</keyword>
<sequence>MSKIVVGLATILVLISSAMLPTIFMANSSSSTYFMDYSINYHSYNSGKYFTTSYKESSINLNITSTKINSNKYNNTIIITGYIFTNYSSPLMTSVNNETIHYVFNFTSKYPLAKEITIFNLSSLLNMTLNITNEFKIFNITVNYKINYQPNGTESVTFNGKQYTLDSYKAFLYLSALGKNKYANITYTSTMIGNILTFQKGILYKLYLTGESQNNITFYKFLNTYSKGNETLCILLKNTNIKLDSVMMPNNNQENVNSTRQESIKPEEFLIPAGIISLLAAALILARKF</sequence>
<keyword evidence="3" id="KW-1185">Reference proteome</keyword>
<keyword evidence="1" id="KW-1133">Transmembrane helix</keyword>
<dbReference type="AlphaFoldDB" id="A0A6A9QGB4"/>
<dbReference type="EMBL" id="WFIY01000004">
    <property type="protein sequence ID" value="MUM64256.1"/>
    <property type="molecule type" value="Genomic_DNA"/>
</dbReference>
<evidence type="ECO:0000256" key="1">
    <source>
        <dbReference type="SAM" id="Phobius"/>
    </source>
</evidence>
<name>A0A6A9QGB4_ACIIN</name>
<feature type="transmembrane region" description="Helical" evidence="1">
    <location>
        <begin position="269"/>
        <end position="286"/>
    </location>
</feature>
<keyword evidence="1" id="KW-0812">Transmembrane</keyword>
<dbReference type="OrthoDB" id="374114at2157"/>
<protein>
    <submittedName>
        <fullName evidence="2">Uncharacterized protein</fullName>
    </submittedName>
</protein>
<comment type="caution">
    <text evidence="2">The sequence shown here is derived from an EMBL/GenBank/DDBJ whole genome shotgun (WGS) entry which is preliminary data.</text>
</comment>
<evidence type="ECO:0000313" key="2">
    <source>
        <dbReference type="EMBL" id="MUM64256.1"/>
    </source>
</evidence>
<reference evidence="2 3" key="1">
    <citation type="submission" date="2019-10" db="EMBL/GenBank/DDBJ databases">
        <title>Genome Sequences from Six Type Strain Members of the Archaeal Family Sulfolobaceae: Acidianus ambivalens, Acidianus infernus, Metallosphaera prunae, Stygiolobus azoricus, Sulfolobus metallicus, and Sulfurisphaera ohwakuensis.</title>
        <authorList>
            <person name="Counts J.A."/>
            <person name="Kelly R.M."/>
        </authorList>
    </citation>
    <scope>NUCLEOTIDE SEQUENCE [LARGE SCALE GENOMIC DNA]</scope>
    <source>
        <strain evidence="2 3">DSM 3191</strain>
    </source>
</reference>